<sequence length="262" mass="28288">MAAEGQEAETPFIKNLASSDRKLRESSLASLRAFLSAQRRPLSPLAVRKLWKGLYYALYMTDRPAAQARFAADLASLLPGPLPSSSRTGAEAARAAWYAGFWDVLGERWPHVDALRMDKFMLLVRRVLAAQLSAAAASASSPANGAGAVEAVLVGYPLEPEGDLRACPLGLRLHVLDIWVDELERAGLLGAAEHEPLVRRLADAVEALGSCRVKQVRARAAESLADARLPWNDSEEENSNEGEESVGQKGGDDDDEWGGIDD</sequence>
<organism evidence="1 2">
    <name type="scientific">Trichothecium roseum</name>
    <dbReference type="NCBI Taxonomy" id="47278"/>
    <lineage>
        <taxon>Eukaryota</taxon>
        <taxon>Fungi</taxon>
        <taxon>Dikarya</taxon>
        <taxon>Ascomycota</taxon>
        <taxon>Pezizomycotina</taxon>
        <taxon>Sordariomycetes</taxon>
        <taxon>Hypocreomycetidae</taxon>
        <taxon>Hypocreales</taxon>
        <taxon>Hypocreales incertae sedis</taxon>
        <taxon>Trichothecium</taxon>
    </lineage>
</organism>
<name>A0ACC0V1V0_9HYPO</name>
<gene>
    <name evidence="1" type="ORF">N3K66_006206</name>
</gene>
<proteinExistence type="predicted"/>
<dbReference type="EMBL" id="CM047944">
    <property type="protein sequence ID" value="KAI9899745.1"/>
    <property type="molecule type" value="Genomic_DNA"/>
</dbReference>
<keyword evidence="2" id="KW-1185">Reference proteome</keyword>
<comment type="caution">
    <text evidence="1">The sequence shown here is derived from an EMBL/GenBank/DDBJ whole genome shotgun (WGS) entry which is preliminary data.</text>
</comment>
<accession>A0ACC0V1V0</accession>
<protein>
    <submittedName>
        <fullName evidence="1">Uncharacterized protein</fullName>
    </submittedName>
</protein>
<dbReference type="Proteomes" id="UP001163324">
    <property type="component" value="Chromosome 5"/>
</dbReference>
<evidence type="ECO:0000313" key="1">
    <source>
        <dbReference type="EMBL" id="KAI9899745.1"/>
    </source>
</evidence>
<evidence type="ECO:0000313" key="2">
    <source>
        <dbReference type="Proteomes" id="UP001163324"/>
    </source>
</evidence>
<reference evidence="1" key="1">
    <citation type="submission" date="2022-10" db="EMBL/GenBank/DDBJ databases">
        <title>Complete Genome of Trichothecium roseum strain YXFP-22015, a Plant Pathogen Isolated from Citrus.</title>
        <authorList>
            <person name="Wang Y."/>
            <person name="Zhu L."/>
        </authorList>
    </citation>
    <scope>NUCLEOTIDE SEQUENCE</scope>
    <source>
        <strain evidence="1">YXFP-22015</strain>
    </source>
</reference>